<protein>
    <submittedName>
        <fullName evidence="1">Uncharacterized protein</fullName>
    </submittedName>
</protein>
<dbReference type="EMBL" id="JAESVA010000020">
    <property type="protein sequence ID" value="MCB8883981.1"/>
    <property type="molecule type" value="Genomic_DNA"/>
</dbReference>
<accession>A0A964E6V6</accession>
<dbReference type="AlphaFoldDB" id="A0A964E6V6"/>
<proteinExistence type="predicted"/>
<dbReference type="Proteomes" id="UP000721844">
    <property type="component" value="Unassembled WGS sequence"/>
</dbReference>
<sequence>MTDTTSLAPPPPAPILHDQWGRPYVQQHPIPGLSAVPVTVLELVELWRLNSHAAAYCGSQGRPEEWAHYTRRAQHLLDNARGFNPLLVRMFEQPPHYGSEGNV</sequence>
<keyword evidence="2" id="KW-1185">Reference proteome</keyword>
<reference evidence="1 2" key="1">
    <citation type="journal article" date="2021" name="Microorganisms">
        <title>Acidisoma silvae sp. nov. and Acidisomacellulosilytica sp. nov., Two Acidophilic Bacteria Isolated from Decaying Wood, Hydrolyzing Cellulose and Producing Poly-3-hydroxybutyrate.</title>
        <authorList>
            <person name="Mieszkin S."/>
            <person name="Pouder E."/>
            <person name="Uroz S."/>
            <person name="Simon-Colin C."/>
            <person name="Alain K."/>
        </authorList>
    </citation>
    <scope>NUCLEOTIDE SEQUENCE [LARGE SCALE GENOMIC DNA]</scope>
    <source>
        <strain evidence="1 2">HW T5.17</strain>
    </source>
</reference>
<gene>
    <name evidence="1" type="ORF">ACELLULO517_27325</name>
</gene>
<organism evidence="1 2">
    <name type="scientific">Acidisoma cellulosilyticum</name>
    <dbReference type="NCBI Taxonomy" id="2802395"/>
    <lineage>
        <taxon>Bacteria</taxon>
        <taxon>Pseudomonadati</taxon>
        <taxon>Pseudomonadota</taxon>
        <taxon>Alphaproteobacteria</taxon>
        <taxon>Acetobacterales</taxon>
        <taxon>Acidocellaceae</taxon>
        <taxon>Acidisoma</taxon>
    </lineage>
</organism>
<name>A0A964E6V6_9PROT</name>
<dbReference type="RefSeq" id="WP_227310721.1">
    <property type="nucleotide sequence ID" value="NZ_JAESVA010000020.1"/>
</dbReference>
<evidence type="ECO:0000313" key="1">
    <source>
        <dbReference type="EMBL" id="MCB8883981.1"/>
    </source>
</evidence>
<comment type="caution">
    <text evidence="1">The sequence shown here is derived from an EMBL/GenBank/DDBJ whole genome shotgun (WGS) entry which is preliminary data.</text>
</comment>
<evidence type="ECO:0000313" key="2">
    <source>
        <dbReference type="Proteomes" id="UP000721844"/>
    </source>
</evidence>